<feature type="region of interest" description="Disordered" evidence="2">
    <location>
        <begin position="278"/>
        <end position="352"/>
    </location>
</feature>
<dbReference type="Gene3D" id="3.40.50.360">
    <property type="match status" value="1"/>
</dbReference>
<dbReference type="Proteomes" id="UP001209540">
    <property type="component" value="Unassembled WGS sequence"/>
</dbReference>
<dbReference type="GO" id="GO:0003955">
    <property type="term" value="F:NAD(P)H dehydrogenase (quinone) activity"/>
    <property type="evidence" value="ECO:0007669"/>
    <property type="project" value="InterPro"/>
</dbReference>
<reference evidence="4" key="1">
    <citation type="journal article" date="2022" name="IScience">
        <title>Evolution of zygomycete secretomes and the origins of terrestrial fungal ecologies.</title>
        <authorList>
            <person name="Chang Y."/>
            <person name="Wang Y."/>
            <person name="Mondo S."/>
            <person name="Ahrendt S."/>
            <person name="Andreopoulos W."/>
            <person name="Barry K."/>
            <person name="Beard J."/>
            <person name="Benny G.L."/>
            <person name="Blankenship S."/>
            <person name="Bonito G."/>
            <person name="Cuomo C."/>
            <person name="Desiro A."/>
            <person name="Gervers K.A."/>
            <person name="Hundley H."/>
            <person name="Kuo A."/>
            <person name="LaButti K."/>
            <person name="Lang B.F."/>
            <person name="Lipzen A."/>
            <person name="O'Donnell K."/>
            <person name="Pangilinan J."/>
            <person name="Reynolds N."/>
            <person name="Sandor L."/>
            <person name="Smith M.E."/>
            <person name="Tsang A."/>
            <person name="Grigoriev I.V."/>
            <person name="Stajich J.E."/>
            <person name="Spatafora J.W."/>
        </authorList>
    </citation>
    <scope>NUCLEOTIDE SEQUENCE</scope>
    <source>
        <strain evidence="4">RSA 2281</strain>
    </source>
</reference>
<dbReference type="PANTHER" id="PTHR30546">
    <property type="entry name" value="FLAVODOXIN-RELATED PROTEIN WRBA-RELATED"/>
    <property type="match status" value="1"/>
</dbReference>
<name>A0AAD5PDY6_9FUNG</name>
<proteinExistence type="inferred from homology"/>
<dbReference type="NCBIfam" id="TIGR01755">
    <property type="entry name" value="flav_wrbA"/>
    <property type="match status" value="1"/>
</dbReference>
<dbReference type="FunFam" id="3.40.50.360:FF:000001">
    <property type="entry name" value="NAD(P)H dehydrogenase (Quinone) FQR1-like"/>
    <property type="match status" value="1"/>
</dbReference>
<feature type="domain" description="Flavodoxin-like" evidence="3">
    <location>
        <begin position="8"/>
        <end position="194"/>
    </location>
</feature>
<dbReference type="NCBIfam" id="NF002999">
    <property type="entry name" value="PRK03767.1"/>
    <property type="match status" value="1"/>
</dbReference>
<feature type="region of interest" description="Disordered" evidence="2">
    <location>
        <begin position="209"/>
        <end position="260"/>
    </location>
</feature>
<dbReference type="InterPro" id="IPR029039">
    <property type="entry name" value="Flavoprotein-like_sf"/>
</dbReference>
<evidence type="ECO:0000256" key="1">
    <source>
        <dbReference type="ARBA" id="ARBA00006961"/>
    </source>
</evidence>
<dbReference type="GO" id="GO:0010181">
    <property type="term" value="F:FMN binding"/>
    <property type="evidence" value="ECO:0007669"/>
    <property type="project" value="InterPro"/>
</dbReference>
<organism evidence="4 5">
    <name type="scientific">Phascolomyces articulosus</name>
    <dbReference type="NCBI Taxonomy" id="60185"/>
    <lineage>
        <taxon>Eukaryota</taxon>
        <taxon>Fungi</taxon>
        <taxon>Fungi incertae sedis</taxon>
        <taxon>Mucoromycota</taxon>
        <taxon>Mucoromycotina</taxon>
        <taxon>Mucoromycetes</taxon>
        <taxon>Mucorales</taxon>
        <taxon>Lichtheimiaceae</taxon>
        <taxon>Phascolomyces</taxon>
    </lineage>
</organism>
<gene>
    <name evidence="4" type="ORF">BDA99DRAFT_482324</name>
</gene>
<dbReference type="InterPro" id="IPR010089">
    <property type="entry name" value="Flavoprotein_WrbA-like"/>
</dbReference>
<dbReference type="GO" id="GO:0016020">
    <property type="term" value="C:membrane"/>
    <property type="evidence" value="ECO:0007669"/>
    <property type="project" value="TreeGrafter"/>
</dbReference>
<feature type="compositionally biased region" description="Polar residues" evidence="2">
    <location>
        <begin position="228"/>
        <end position="250"/>
    </location>
</feature>
<evidence type="ECO:0000313" key="5">
    <source>
        <dbReference type="Proteomes" id="UP001209540"/>
    </source>
</evidence>
<evidence type="ECO:0000259" key="3">
    <source>
        <dbReference type="PROSITE" id="PS50902"/>
    </source>
</evidence>
<dbReference type="SUPFAM" id="SSF52218">
    <property type="entry name" value="Flavoproteins"/>
    <property type="match status" value="1"/>
</dbReference>
<feature type="compositionally biased region" description="Pro residues" evidence="2">
    <location>
        <begin position="323"/>
        <end position="333"/>
    </location>
</feature>
<protein>
    <submittedName>
        <fullName evidence="4">Flavoprotein-like protein</fullName>
    </submittedName>
</protein>
<accession>A0AAD5PDY6</accession>
<dbReference type="AlphaFoldDB" id="A0AAD5PDY6"/>
<evidence type="ECO:0000313" key="4">
    <source>
        <dbReference type="EMBL" id="KAI9262238.1"/>
    </source>
</evidence>
<evidence type="ECO:0000256" key="2">
    <source>
        <dbReference type="SAM" id="MobiDB-lite"/>
    </source>
</evidence>
<dbReference type="InterPro" id="IPR005025">
    <property type="entry name" value="FMN_Rdtase-like_dom"/>
</dbReference>
<dbReference type="Pfam" id="PF03358">
    <property type="entry name" value="FMN_red"/>
    <property type="match status" value="1"/>
</dbReference>
<dbReference type="InterPro" id="IPR008254">
    <property type="entry name" value="Flavodoxin/NO_synth"/>
</dbReference>
<dbReference type="PANTHER" id="PTHR30546:SF23">
    <property type="entry name" value="FLAVOPROTEIN-LIKE PROTEIN YCP4-RELATED"/>
    <property type="match status" value="1"/>
</dbReference>
<sequence>MMADKPKVYIIIYSLYHHIYKLSLAIKEGLEENGNDVTIYQVQETLSDQVLEKMHAPAKPDLPIIQASQLADADGLIFGIPTRFGIFPAQMKTLLDATGQLWAKGSLAGKFVGTFFSTASQHGGQETTALNAVTYFAHHGLIYVPFGFSNASMFNNDEVIGGSAYGSGTITNGDGSRQPSEIELAIAKNQGQNFANVLNTYQKGKKKLSSMTTGADSDASVRSLKAASHNTNGKETPVITTTDPEGQTTQQKHDESAAGAAAAGATTAAVATGAAAVAAGSGNKGGSDNTPAITDAAPGGSGAAANDVSQPTKPSDTNGAAAPTPPPQQPPKPTQEKPKKKSLMSWLCCSSD</sequence>
<comment type="caution">
    <text evidence="4">The sequence shown here is derived from an EMBL/GenBank/DDBJ whole genome shotgun (WGS) entry which is preliminary data.</text>
</comment>
<dbReference type="PROSITE" id="PS50902">
    <property type="entry name" value="FLAVODOXIN_LIKE"/>
    <property type="match status" value="1"/>
</dbReference>
<feature type="compositionally biased region" description="Polar residues" evidence="2">
    <location>
        <begin position="307"/>
        <end position="318"/>
    </location>
</feature>
<keyword evidence="5" id="KW-1185">Reference proteome</keyword>
<reference evidence="4" key="2">
    <citation type="submission" date="2023-02" db="EMBL/GenBank/DDBJ databases">
        <authorList>
            <consortium name="DOE Joint Genome Institute"/>
            <person name="Mondo S.J."/>
            <person name="Chang Y."/>
            <person name="Wang Y."/>
            <person name="Ahrendt S."/>
            <person name="Andreopoulos W."/>
            <person name="Barry K."/>
            <person name="Beard J."/>
            <person name="Benny G.L."/>
            <person name="Blankenship S."/>
            <person name="Bonito G."/>
            <person name="Cuomo C."/>
            <person name="Desiro A."/>
            <person name="Gervers K.A."/>
            <person name="Hundley H."/>
            <person name="Kuo A."/>
            <person name="LaButti K."/>
            <person name="Lang B.F."/>
            <person name="Lipzen A."/>
            <person name="O'Donnell K."/>
            <person name="Pangilinan J."/>
            <person name="Reynolds N."/>
            <person name="Sandor L."/>
            <person name="Smith M.W."/>
            <person name="Tsang A."/>
            <person name="Grigoriev I.V."/>
            <person name="Stajich J.E."/>
            <person name="Spatafora J.W."/>
        </authorList>
    </citation>
    <scope>NUCLEOTIDE SEQUENCE</scope>
    <source>
        <strain evidence="4">RSA 2281</strain>
    </source>
</reference>
<dbReference type="EMBL" id="JAIXMP010000014">
    <property type="protein sequence ID" value="KAI9262238.1"/>
    <property type="molecule type" value="Genomic_DNA"/>
</dbReference>
<comment type="similarity">
    <text evidence="1">Belongs to the WrbA family.</text>
</comment>